<dbReference type="Pfam" id="PF00012">
    <property type="entry name" value="HSP70"/>
    <property type="match status" value="2"/>
</dbReference>
<dbReference type="InterPro" id="IPR043129">
    <property type="entry name" value="ATPase_NBD"/>
</dbReference>
<sequence>MAIAIDFGTSNTAVARWNSSTNAPEVLDLGEVAVAPAPDTPDAPVVPSLIYVENAATATVTIGQLVRDRGLDRAGNPRFFQRFKRAIGLEGLGFIPELDGRTVSFEQAGAWFLQTLLQQVGDRVGTVDSLVLTVPVDSFEAYRRWLGSICQSLPFEQVRLIDEPTAAALGYDAAADDLLLVIDCGGGTIDFACVQLASCASDRAPLGFLLKWGDKLIGEQSGQSVRTARVLAKAAVNWGGTDIDDWLLDLFARECGLPVSSLTARLVERLKVALSNRPHASEAYFDDASLESHVLELTRERFEALLRERGLFAELDRLSAQIQQQLRRSGRDFDDLAAVLLVGGTARIPALQTWAREIFTPDRVRADRPLSAVATGALRLAQGIELQDFLYHSYGIRYWNRRDNCHSWHPLIRAGQPYPLAQPVELVLGASVAGQPSIELAIGELGAASDSRTEVYFADDRLMTRAVGSSTVVQPLNDRDGARTVAVLDPPGQPGVDRVRVRFQVDTERLLRISVEDLLTQRPLLENSPVAELR</sequence>
<keyword evidence="2 4" id="KW-0067">ATP-binding</keyword>
<name>U5D6L8_9CHRO</name>
<dbReference type="AlphaFoldDB" id="U5D6L8"/>
<organism evidence="5 6">
    <name type="scientific">Rubidibacter lacunae KORDI 51-2</name>
    <dbReference type="NCBI Taxonomy" id="582515"/>
    <lineage>
        <taxon>Bacteria</taxon>
        <taxon>Bacillati</taxon>
        <taxon>Cyanobacteriota</taxon>
        <taxon>Cyanophyceae</taxon>
        <taxon>Oscillatoriophycideae</taxon>
        <taxon>Chroococcales</taxon>
        <taxon>Aphanothecaceae</taxon>
        <taxon>Rubidibacter</taxon>
    </lineage>
</organism>
<evidence type="ECO:0000256" key="4">
    <source>
        <dbReference type="RuleBase" id="RU003322"/>
    </source>
</evidence>
<evidence type="ECO:0000256" key="2">
    <source>
        <dbReference type="ARBA" id="ARBA00022840"/>
    </source>
</evidence>
<dbReference type="GO" id="GO:0005524">
    <property type="term" value="F:ATP binding"/>
    <property type="evidence" value="ECO:0007669"/>
    <property type="project" value="UniProtKB-KW"/>
</dbReference>
<accession>U5D6L8</accession>
<keyword evidence="3" id="KW-0143">Chaperone</keyword>
<dbReference type="eggNOG" id="COG0443">
    <property type="taxonomic scope" value="Bacteria"/>
</dbReference>
<evidence type="ECO:0000313" key="6">
    <source>
        <dbReference type="Proteomes" id="UP000016960"/>
    </source>
</evidence>
<evidence type="ECO:0000313" key="5">
    <source>
        <dbReference type="EMBL" id="ERN40303.1"/>
    </source>
</evidence>
<dbReference type="Gene3D" id="3.90.640.10">
    <property type="entry name" value="Actin, Chain A, domain 4"/>
    <property type="match status" value="1"/>
</dbReference>
<comment type="similarity">
    <text evidence="4">Belongs to the heat shock protein 70 family.</text>
</comment>
<dbReference type="OrthoDB" id="416657at2"/>
<dbReference type="RefSeq" id="WP_022608853.1">
    <property type="nucleotide sequence ID" value="NZ_ASSJ01000079.1"/>
</dbReference>
<dbReference type="GO" id="GO:0140662">
    <property type="term" value="F:ATP-dependent protein folding chaperone"/>
    <property type="evidence" value="ECO:0007669"/>
    <property type="project" value="InterPro"/>
</dbReference>
<dbReference type="PATRIC" id="fig|582515.4.peg.3649"/>
<protein>
    <submittedName>
        <fullName evidence="5">Molecular chaperone</fullName>
    </submittedName>
</protein>
<dbReference type="Gene3D" id="3.30.420.40">
    <property type="match status" value="2"/>
</dbReference>
<dbReference type="PRINTS" id="PR00301">
    <property type="entry name" value="HEATSHOCK70"/>
</dbReference>
<dbReference type="SUPFAM" id="SSF53067">
    <property type="entry name" value="Actin-like ATPase domain"/>
    <property type="match status" value="2"/>
</dbReference>
<comment type="caution">
    <text evidence="5">The sequence shown here is derived from an EMBL/GenBank/DDBJ whole genome shotgun (WGS) entry which is preliminary data.</text>
</comment>
<evidence type="ECO:0000256" key="3">
    <source>
        <dbReference type="ARBA" id="ARBA00023186"/>
    </source>
</evidence>
<evidence type="ECO:0000256" key="1">
    <source>
        <dbReference type="ARBA" id="ARBA00022741"/>
    </source>
</evidence>
<dbReference type="InterPro" id="IPR013126">
    <property type="entry name" value="Hsp_70_fam"/>
</dbReference>
<gene>
    <name evidence="5" type="ORF">KR51_00032490</name>
</gene>
<dbReference type="Proteomes" id="UP000016960">
    <property type="component" value="Unassembled WGS sequence"/>
</dbReference>
<dbReference type="EMBL" id="ASSJ01000079">
    <property type="protein sequence ID" value="ERN40303.1"/>
    <property type="molecule type" value="Genomic_DNA"/>
</dbReference>
<keyword evidence="6" id="KW-1185">Reference proteome</keyword>
<dbReference type="InParanoid" id="U5D6L8"/>
<dbReference type="PANTHER" id="PTHR19375">
    <property type="entry name" value="HEAT SHOCK PROTEIN 70KDA"/>
    <property type="match status" value="1"/>
</dbReference>
<reference evidence="5 6" key="1">
    <citation type="submission" date="2013-05" db="EMBL/GenBank/DDBJ databases">
        <title>Draft genome sequence of Rubidibacter lacunae KORDI 51-2.</title>
        <authorList>
            <person name="Choi D.H."/>
            <person name="Noh J.H."/>
            <person name="Kwon K.-K."/>
            <person name="Lee J.-H."/>
            <person name="Ryu J.-Y."/>
        </authorList>
    </citation>
    <scope>NUCLEOTIDE SEQUENCE [LARGE SCALE GENOMIC DNA]</scope>
    <source>
        <strain evidence="5 6">KORDI 51-2</strain>
    </source>
</reference>
<keyword evidence="1 4" id="KW-0547">Nucleotide-binding</keyword>
<dbReference type="STRING" id="582515.KR51_00032490"/>
<proteinExistence type="inferred from homology"/>